<dbReference type="CDD" id="cd09272">
    <property type="entry name" value="RNase_HI_RT_Ty1"/>
    <property type="match status" value="1"/>
</dbReference>
<organism evidence="2">
    <name type="scientific">Tanacetum cinerariifolium</name>
    <name type="common">Dalmatian daisy</name>
    <name type="synonym">Chrysanthemum cinerariifolium</name>
    <dbReference type="NCBI Taxonomy" id="118510"/>
    <lineage>
        <taxon>Eukaryota</taxon>
        <taxon>Viridiplantae</taxon>
        <taxon>Streptophyta</taxon>
        <taxon>Embryophyta</taxon>
        <taxon>Tracheophyta</taxon>
        <taxon>Spermatophyta</taxon>
        <taxon>Magnoliopsida</taxon>
        <taxon>eudicotyledons</taxon>
        <taxon>Gunneridae</taxon>
        <taxon>Pentapetalae</taxon>
        <taxon>asterids</taxon>
        <taxon>campanulids</taxon>
        <taxon>Asterales</taxon>
        <taxon>Asteraceae</taxon>
        <taxon>Asteroideae</taxon>
        <taxon>Anthemideae</taxon>
        <taxon>Anthemidinae</taxon>
        <taxon>Tanacetum</taxon>
    </lineage>
</organism>
<dbReference type="InterPro" id="IPR057670">
    <property type="entry name" value="SH3_retrovirus"/>
</dbReference>
<dbReference type="InterPro" id="IPR025724">
    <property type="entry name" value="GAG-pre-integrase_dom"/>
</dbReference>
<evidence type="ECO:0000259" key="1">
    <source>
        <dbReference type="PROSITE" id="PS50994"/>
    </source>
</evidence>
<dbReference type="GO" id="GO:0003676">
    <property type="term" value="F:nucleic acid binding"/>
    <property type="evidence" value="ECO:0007669"/>
    <property type="project" value="InterPro"/>
</dbReference>
<dbReference type="Gene3D" id="3.30.420.10">
    <property type="entry name" value="Ribonuclease H-like superfamily/Ribonuclease H"/>
    <property type="match status" value="1"/>
</dbReference>
<sequence length="1034" mass="118169">TVKTVESKVESVDVKNKGVCSTVETKPIKKNNFNPPIIKDWISDDESEVEFVPKVKVKNVRPSIEKIKNLRLLEKQKRRVVRPVWNNIRRLNHENFANKMTHPHPKRRFVPQAILTKSGKLKTVGTSVNTVKPVITANLKPIVNYSRPISDDFKRGYSQAIRPFNKYLAYKKNIFNREGNPQQKEYKEKGVIDNSCSRDGKGRISGKVKIKNGTLDFDDVYFCKLLDESQVLLRVPRKENIYSVDLKNVVPTGGLIYLFAKATTNESNLWHRRLGHINYKKMNKLFCDMKGIKREFSVTRAPQQNGVAERKNRTLIDVARTMLIDSKLPTTFWAEAVNTACYVINRALVIKPHNKTPYELIHERPPLIDFMKPFRCLVTILNTKDYLGKFDEKADEGFFIEYYVVSKAMRVFDKRNRIVEETLNIRFLENAPNVKGNGPDWLFDIDSLTISMNYLPVVAGFQTNSIVGTKDNIVAGPKDTIVDAGNKATKVDESQVLDNGWQDDQVTRSEFEGLPQQESQNENINSTNSFNNVSSRVSTVGPSFVNAASPSPINAVGTPASTNAFKEHPFERFSPYKNSFSLSHVPIVTPINDTGIFVNAYDDEAVEEEVNMNNVDSSYTISDAPLTKFHKDHLKDQKPVQALKDLSCMEAMHDELLQFKLLNVWTLVDLPKDKRAIGTKWVFRNKTDERGIVSKNKARLVAQRNNQEEGKIEEEVCVCQPPGFEDPDFSDKVYKVEKALYGLHQATRAWSTRKELSTEFESLMHDKFQMSSMGELAFFLGHQVQQKSDGIFISQDKYPNKALVKDAEAEDVDVHLYRSMIGSLMYLTASRPDITFAVCACARFHVTPKTLHLHVVKRIFRYLKGQPKLGLWYPRDSPFDLQAYSDSDYAGASLDRKSTAGGCQFLGKRLISWQCKKQTIVVNSTTEAEYVVATSCYGQVLWIQNQMLDYGFNCMNTKIYINNESTICIVKNLVFHSKTKYIEIRNHFIRDSYKKKLIQVIKIHTDHNTADLLTKAFDNDDSKGWEMIYGYIYS</sequence>
<dbReference type="Pfam" id="PF25597">
    <property type="entry name" value="SH3_retrovirus"/>
    <property type="match status" value="1"/>
</dbReference>
<dbReference type="PROSITE" id="PS50994">
    <property type="entry name" value="INTEGRASE"/>
    <property type="match status" value="1"/>
</dbReference>
<dbReference type="AlphaFoldDB" id="A0A699HLK4"/>
<protein>
    <recommendedName>
        <fullName evidence="1">Integrase catalytic domain-containing protein</fullName>
    </recommendedName>
</protein>
<proteinExistence type="predicted"/>
<dbReference type="EMBL" id="BKCJ010178907">
    <property type="protein sequence ID" value="GEY44236.1"/>
    <property type="molecule type" value="Genomic_DNA"/>
</dbReference>
<dbReference type="InterPro" id="IPR013103">
    <property type="entry name" value="RVT_2"/>
</dbReference>
<name>A0A699HLK4_TANCI</name>
<evidence type="ECO:0000313" key="2">
    <source>
        <dbReference type="EMBL" id="GEY44236.1"/>
    </source>
</evidence>
<dbReference type="PANTHER" id="PTHR11439">
    <property type="entry name" value="GAG-POL-RELATED RETROTRANSPOSON"/>
    <property type="match status" value="1"/>
</dbReference>
<reference evidence="2" key="1">
    <citation type="journal article" date="2019" name="Sci. Rep.">
        <title>Draft genome of Tanacetum cinerariifolium, the natural source of mosquito coil.</title>
        <authorList>
            <person name="Yamashiro T."/>
            <person name="Shiraishi A."/>
            <person name="Satake H."/>
            <person name="Nakayama K."/>
        </authorList>
    </citation>
    <scope>NUCLEOTIDE SEQUENCE</scope>
</reference>
<dbReference type="Pfam" id="PF13976">
    <property type="entry name" value="gag_pre-integrs"/>
    <property type="match status" value="1"/>
</dbReference>
<comment type="caution">
    <text evidence="2">The sequence shown here is derived from an EMBL/GenBank/DDBJ whole genome shotgun (WGS) entry which is preliminary data.</text>
</comment>
<dbReference type="InterPro" id="IPR001584">
    <property type="entry name" value="Integrase_cat-core"/>
</dbReference>
<feature type="domain" description="Integrase catalytic" evidence="1">
    <location>
        <begin position="263"/>
        <end position="365"/>
    </location>
</feature>
<dbReference type="Pfam" id="PF07727">
    <property type="entry name" value="RVT_2"/>
    <property type="match status" value="2"/>
</dbReference>
<accession>A0A699HLK4</accession>
<dbReference type="PANTHER" id="PTHR11439:SF495">
    <property type="entry name" value="REVERSE TRANSCRIPTASE, RNA-DEPENDENT DNA POLYMERASE-RELATED"/>
    <property type="match status" value="1"/>
</dbReference>
<dbReference type="InterPro" id="IPR012337">
    <property type="entry name" value="RNaseH-like_sf"/>
</dbReference>
<dbReference type="SUPFAM" id="SSF53098">
    <property type="entry name" value="Ribonuclease H-like"/>
    <property type="match status" value="1"/>
</dbReference>
<feature type="non-terminal residue" evidence="2">
    <location>
        <position position="1"/>
    </location>
</feature>
<dbReference type="InterPro" id="IPR036397">
    <property type="entry name" value="RNaseH_sf"/>
</dbReference>
<gene>
    <name evidence="2" type="ORF">Tci_416210</name>
</gene>
<dbReference type="GO" id="GO:0015074">
    <property type="term" value="P:DNA integration"/>
    <property type="evidence" value="ECO:0007669"/>
    <property type="project" value="InterPro"/>
</dbReference>